<proteinExistence type="predicted"/>
<feature type="coiled-coil region" evidence="1">
    <location>
        <begin position="72"/>
        <end position="106"/>
    </location>
</feature>
<feature type="compositionally biased region" description="Basic and acidic residues" evidence="2">
    <location>
        <begin position="323"/>
        <end position="334"/>
    </location>
</feature>
<evidence type="ECO:0000313" key="3">
    <source>
        <dbReference type="EMBL" id="POM65795.1"/>
    </source>
</evidence>
<keyword evidence="1" id="KW-0175">Coiled coil</keyword>
<keyword evidence="4" id="KW-1185">Reference proteome</keyword>
<feature type="region of interest" description="Disordered" evidence="2">
    <location>
        <begin position="302"/>
        <end position="432"/>
    </location>
</feature>
<feature type="compositionally biased region" description="Basic and acidic residues" evidence="2">
    <location>
        <begin position="358"/>
        <end position="395"/>
    </location>
</feature>
<comment type="caution">
    <text evidence="3">The sequence shown here is derived from an EMBL/GenBank/DDBJ whole genome shotgun (WGS) entry which is preliminary data.</text>
</comment>
<dbReference type="AlphaFoldDB" id="A0A2P4XJR2"/>
<feature type="compositionally biased region" description="Basic and acidic residues" evidence="2">
    <location>
        <begin position="415"/>
        <end position="424"/>
    </location>
</feature>
<reference evidence="3 4" key="1">
    <citation type="journal article" date="2017" name="Genome Biol. Evol.">
        <title>Phytophthora megakarya and P. palmivora, closely related causal agents of cacao black pod rot, underwent increases in genome sizes and gene numbers by different mechanisms.</title>
        <authorList>
            <person name="Ali S.S."/>
            <person name="Shao J."/>
            <person name="Lary D.J."/>
            <person name="Kronmiller B."/>
            <person name="Shen D."/>
            <person name="Strem M.D."/>
            <person name="Amoako-Attah I."/>
            <person name="Akrofi A.Y."/>
            <person name="Begoude B.A."/>
            <person name="Ten Hoopen G.M."/>
            <person name="Coulibaly K."/>
            <person name="Kebe B.I."/>
            <person name="Melnick R.L."/>
            <person name="Guiltinan M.J."/>
            <person name="Tyler B.M."/>
            <person name="Meinhardt L.W."/>
            <person name="Bailey B.A."/>
        </authorList>
    </citation>
    <scope>NUCLEOTIDE SEQUENCE [LARGE SCALE GENOMIC DNA]</scope>
    <source>
        <strain evidence="4">sbr112.9</strain>
    </source>
</reference>
<dbReference type="Proteomes" id="UP000237271">
    <property type="component" value="Unassembled WGS sequence"/>
</dbReference>
<protein>
    <submittedName>
        <fullName evidence="3">Uncharacterized protein</fullName>
    </submittedName>
</protein>
<feature type="region of interest" description="Disordered" evidence="2">
    <location>
        <begin position="147"/>
        <end position="179"/>
    </location>
</feature>
<evidence type="ECO:0000313" key="4">
    <source>
        <dbReference type="Proteomes" id="UP000237271"/>
    </source>
</evidence>
<evidence type="ECO:0000256" key="2">
    <source>
        <dbReference type="SAM" id="MobiDB-lite"/>
    </source>
</evidence>
<gene>
    <name evidence="3" type="ORF">PHPALM_18437</name>
</gene>
<feature type="compositionally biased region" description="Basic and acidic residues" evidence="2">
    <location>
        <begin position="147"/>
        <end position="163"/>
    </location>
</feature>
<evidence type="ECO:0000256" key="1">
    <source>
        <dbReference type="SAM" id="Coils"/>
    </source>
</evidence>
<sequence length="639" mass="71602">MTAAHRRLQERARVGSQNGVALIDAAAARSECEEIKREWVLNCQYWKHELQVAQQVAGVVEERMSSAIRDLKAHYQDQVEALKADKAALKSQVADLQAQVSILMSRPDEDTIFPDHWTTIINVTALDERKKPVPDFKKRLSEERARQAAEEAAKDTRVLDLTRSDAGVPDSQSKSPRYLVYSSKSQAQTLSPKWPFKSDIRSLQRRPSGHQPVEDSVLSANAGTKVAKSEVHKKLPGDLVWKEVRPDLRQALLSGVAYDKAMEWLASDKEAHSLFSSPVLVQMLMADEVVDRHILAGTEPAAWGDLDGHVNYPESDVESTVDNPKEDPDYKDTGVVDSESEDDDENSGSNASGDSDSGGDKSKSKRSGNDKSGVKKSENKKSDDHSRSGSKRPRESDDDSDSDDKTTDRSFPPRNPREASKDSSGKSSLVSKPYKSLSVKELQVVETPDCDAFSWLYYGIRVQRVSSTKTTTGQTLGFPDYEKRAPWEVMFDNRFSEFYFHKRDELGPMVLADVEDIVHSMKKHDQAFWEQTHWVTMDVEADAKSAELHKYRAMRRAALIRQHNALIRRVLAHRDFPESLLSEPGICTVPDKACPWIWQDPRVAELGGPKCLSLETQLGDLDAVEPARMQWATVNVDEG</sequence>
<accession>A0A2P4XJR2</accession>
<dbReference type="EMBL" id="NCKW01009909">
    <property type="protein sequence ID" value="POM65795.1"/>
    <property type="molecule type" value="Genomic_DNA"/>
</dbReference>
<name>A0A2P4XJR2_9STRA</name>
<organism evidence="3 4">
    <name type="scientific">Phytophthora palmivora</name>
    <dbReference type="NCBI Taxonomy" id="4796"/>
    <lineage>
        <taxon>Eukaryota</taxon>
        <taxon>Sar</taxon>
        <taxon>Stramenopiles</taxon>
        <taxon>Oomycota</taxon>
        <taxon>Peronosporomycetes</taxon>
        <taxon>Peronosporales</taxon>
        <taxon>Peronosporaceae</taxon>
        <taxon>Phytophthora</taxon>
    </lineage>
</organism>